<keyword evidence="6" id="KW-1185">Reference proteome</keyword>
<evidence type="ECO:0000259" key="4">
    <source>
        <dbReference type="Pfam" id="PF08241"/>
    </source>
</evidence>
<dbReference type="CDD" id="cd02440">
    <property type="entry name" value="AdoMet_MTases"/>
    <property type="match status" value="1"/>
</dbReference>
<feature type="domain" description="Methyltransferase type 11" evidence="4">
    <location>
        <begin position="41"/>
        <end position="137"/>
    </location>
</feature>
<evidence type="ECO:0000256" key="2">
    <source>
        <dbReference type="ARBA" id="ARBA00022603"/>
    </source>
</evidence>
<reference evidence="5 6" key="1">
    <citation type="submission" date="2015-01" db="EMBL/GenBank/DDBJ databases">
        <title>The Genome Sequence of Ochroconis gallopava CBS43764.</title>
        <authorList>
            <consortium name="The Broad Institute Genomics Platform"/>
            <person name="Cuomo C."/>
            <person name="de Hoog S."/>
            <person name="Gorbushina A."/>
            <person name="Stielow B."/>
            <person name="Teixiera M."/>
            <person name="Abouelleil A."/>
            <person name="Chapman S.B."/>
            <person name="Priest M."/>
            <person name="Young S.K."/>
            <person name="Wortman J."/>
            <person name="Nusbaum C."/>
            <person name="Birren B."/>
        </authorList>
    </citation>
    <scope>NUCLEOTIDE SEQUENCE [LARGE SCALE GENOMIC DNA]</scope>
    <source>
        <strain evidence="5 6">CBS 43764</strain>
    </source>
</reference>
<dbReference type="GO" id="GO:0032259">
    <property type="term" value="P:methylation"/>
    <property type="evidence" value="ECO:0007669"/>
    <property type="project" value="UniProtKB-KW"/>
</dbReference>
<gene>
    <name evidence="5" type="ORF">PV09_03083</name>
</gene>
<sequence length="292" mass="33473">MATFAKSSFSAASYAAFRPTYPHSLYQTVLCYHRGAKNRLVDLGCGTGIVPRYLSKEFKQVIGTDPSPVMIKKARESTLESEYPNVDYRLSSAESLPFLEDNSVDMVVAAQAAHWFDYSRLFPELKRVLRKEGTVAFWGYKDHVYIGYPEASKIMLQYCYGKDPDRQLGPYWEPGRSITVEKLRPIKPPQADFDDVQRVEYEPDSRGKAAGEGTLFVEKQMTLAQSMEYIRTFSSFHEWAKQHPDNKKRSEGGQGDLVDWMYDDMKKAEGWTDENMMLDIEWGSALVMCRKV</sequence>
<proteinExistence type="inferred from homology"/>
<dbReference type="VEuPathDB" id="FungiDB:PV09_03083"/>
<evidence type="ECO:0000256" key="1">
    <source>
        <dbReference type="ARBA" id="ARBA00008361"/>
    </source>
</evidence>
<dbReference type="InterPro" id="IPR013216">
    <property type="entry name" value="Methyltransf_11"/>
</dbReference>
<organism evidence="5 6">
    <name type="scientific">Verruconis gallopava</name>
    <dbReference type="NCBI Taxonomy" id="253628"/>
    <lineage>
        <taxon>Eukaryota</taxon>
        <taxon>Fungi</taxon>
        <taxon>Dikarya</taxon>
        <taxon>Ascomycota</taxon>
        <taxon>Pezizomycotina</taxon>
        <taxon>Dothideomycetes</taxon>
        <taxon>Pleosporomycetidae</taxon>
        <taxon>Venturiales</taxon>
        <taxon>Sympoventuriaceae</taxon>
        <taxon>Verruconis</taxon>
    </lineage>
</organism>
<dbReference type="FunCoup" id="A0A0D2AFY8">
    <property type="interactions" value="685"/>
</dbReference>
<dbReference type="HOGENOM" id="CLU_049344_1_2_1"/>
<evidence type="ECO:0000256" key="3">
    <source>
        <dbReference type="ARBA" id="ARBA00022679"/>
    </source>
</evidence>
<keyword evidence="2" id="KW-0489">Methyltransferase</keyword>
<accession>A0A0D2AFY8</accession>
<dbReference type="STRING" id="253628.A0A0D2AFY8"/>
<dbReference type="InParanoid" id="A0A0D2AFY8"/>
<dbReference type="EMBL" id="KN847536">
    <property type="protein sequence ID" value="KIW05888.1"/>
    <property type="molecule type" value="Genomic_DNA"/>
</dbReference>
<dbReference type="OrthoDB" id="10027013at2759"/>
<dbReference type="PANTHER" id="PTHR44942:SF4">
    <property type="entry name" value="METHYLTRANSFERASE TYPE 11 DOMAIN-CONTAINING PROTEIN"/>
    <property type="match status" value="1"/>
</dbReference>
<evidence type="ECO:0000313" key="5">
    <source>
        <dbReference type="EMBL" id="KIW05888.1"/>
    </source>
</evidence>
<evidence type="ECO:0000313" key="6">
    <source>
        <dbReference type="Proteomes" id="UP000053259"/>
    </source>
</evidence>
<dbReference type="GeneID" id="27311056"/>
<dbReference type="InterPro" id="IPR051052">
    <property type="entry name" value="Diverse_substrate_MTase"/>
</dbReference>
<dbReference type="Gene3D" id="3.40.50.150">
    <property type="entry name" value="Vaccinia Virus protein VP39"/>
    <property type="match status" value="1"/>
</dbReference>
<dbReference type="SUPFAM" id="SSF53335">
    <property type="entry name" value="S-adenosyl-L-methionine-dependent methyltransferases"/>
    <property type="match status" value="1"/>
</dbReference>
<dbReference type="GO" id="GO:0008757">
    <property type="term" value="F:S-adenosylmethionine-dependent methyltransferase activity"/>
    <property type="evidence" value="ECO:0007669"/>
    <property type="project" value="InterPro"/>
</dbReference>
<name>A0A0D2AFY8_9PEZI</name>
<dbReference type="Pfam" id="PF08241">
    <property type="entry name" value="Methyltransf_11"/>
    <property type="match status" value="1"/>
</dbReference>
<dbReference type="AlphaFoldDB" id="A0A0D2AFY8"/>
<dbReference type="PANTHER" id="PTHR44942">
    <property type="entry name" value="METHYLTRANSF_11 DOMAIN-CONTAINING PROTEIN"/>
    <property type="match status" value="1"/>
</dbReference>
<comment type="similarity">
    <text evidence="1">Belongs to the methyltransferase superfamily.</text>
</comment>
<dbReference type="RefSeq" id="XP_016215757.1">
    <property type="nucleotide sequence ID" value="XM_016356234.1"/>
</dbReference>
<dbReference type="Proteomes" id="UP000053259">
    <property type="component" value="Unassembled WGS sequence"/>
</dbReference>
<protein>
    <recommendedName>
        <fullName evidence="4">Methyltransferase type 11 domain-containing protein</fullName>
    </recommendedName>
</protein>
<dbReference type="InterPro" id="IPR029063">
    <property type="entry name" value="SAM-dependent_MTases_sf"/>
</dbReference>
<keyword evidence="3" id="KW-0808">Transferase</keyword>